<dbReference type="GO" id="GO:0003677">
    <property type="term" value="F:DNA binding"/>
    <property type="evidence" value="ECO:0007669"/>
    <property type="project" value="InterPro"/>
</dbReference>
<dbReference type="InterPro" id="IPR010982">
    <property type="entry name" value="Lambda_DNA-bd_dom_sf"/>
</dbReference>
<dbReference type="AlphaFoldDB" id="A0A761KZV7"/>
<proteinExistence type="predicted"/>
<reference evidence="2" key="2">
    <citation type="submission" date="2020-02" db="EMBL/GenBank/DDBJ databases">
        <authorList>
            <consortium name="NCBI Pathogen Detection Project"/>
        </authorList>
    </citation>
    <scope>NUCLEOTIDE SEQUENCE</scope>
    <source>
        <strain evidence="2">MA.S/20050497</strain>
    </source>
</reference>
<comment type="caution">
    <text evidence="2">The sequence shown here is derived from an EMBL/GenBank/DDBJ whole genome shotgun (WGS) entry which is preliminary data.</text>
</comment>
<evidence type="ECO:0000259" key="1">
    <source>
        <dbReference type="PROSITE" id="PS50943"/>
    </source>
</evidence>
<evidence type="ECO:0000313" key="2">
    <source>
        <dbReference type="EMBL" id="HAG3148874.1"/>
    </source>
</evidence>
<organism evidence="2">
    <name type="scientific">Salmonella enterica</name>
    <name type="common">Salmonella choleraesuis</name>
    <dbReference type="NCBI Taxonomy" id="28901"/>
    <lineage>
        <taxon>Bacteria</taxon>
        <taxon>Pseudomonadati</taxon>
        <taxon>Pseudomonadota</taxon>
        <taxon>Gammaproteobacteria</taxon>
        <taxon>Enterobacterales</taxon>
        <taxon>Enterobacteriaceae</taxon>
        <taxon>Salmonella</taxon>
    </lineage>
</organism>
<dbReference type="Gene3D" id="1.10.260.40">
    <property type="entry name" value="lambda repressor-like DNA-binding domains"/>
    <property type="match status" value="1"/>
</dbReference>
<dbReference type="InterPro" id="IPR001387">
    <property type="entry name" value="Cro/C1-type_HTH"/>
</dbReference>
<dbReference type="CDD" id="cd00093">
    <property type="entry name" value="HTH_XRE"/>
    <property type="match status" value="1"/>
</dbReference>
<accession>A0A761KZV7</accession>
<reference evidence="2" key="1">
    <citation type="journal article" date="2018" name="Genome Biol.">
        <title>SKESA: strategic k-mer extension for scrupulous assemblies.</title>
        <authorList>
            <person name="Souvorov A."/>
            <person name="Agarwala R."/>
            <person name="Lipman D.J."/>
        </authorList>
    </citation>
    <scope>NUCLEOTIDE SEQUENCE</scope>
    <source>
        <strain evidence="2">MA.S/20050497</strain>
    </source>
</reference>
<gene>
    <name evidence="2" type="ORF">G8Z18_003535</name>
</gene>
<name>A0A761KZV7_SALER</name>
<dbReference type="SUPFAM" id="SSF47413">
    <property type="entry name" value="lambda repressor-like DNA-binding domains"/>
    <property type="match status" value="1"/>
</dbReference>
<dbReference type="EMBL" id="DAAXYS010000051">
    <property type="protein sequence ID" value="HAG3148874.1"/>
    <property type="molecule type" value="Genomic_DNA"/>
</dbReference>
<dbReference type="PROSITE" id="PS50943">
    <property type="entry name" value="HTH_CROC1"/>
    <property type="match status" value="1"/>
</dbReference>
<protein>
    <submittedName>
        <fullName evidence="2">XRE family transcriptional regulator</fullName>
    </submittedName>
</protein>
<feature type="domain" description="HTH cro/C1-type" evidence="1">
    <location>
        <begin position="40"/>
        <end position="75"/>
    </location>
</feature>
<sequence length="182" mass="20069">MSNEKQRLVSLLGETKESIPERLKLLIGDRSARAAARDWGLSFSTLNNYLTRGTEPSLSVALQIAAIEGVSVEWLCGLDVPANTESRDLKVNHIENGKVIMAIINALDAKDVEQLSKQLALNGARYLSQLLNAENQSLLRLEGRKRMAALMLEDMSDERVREILAEIENDKQAADVVNVKAG</sequence>